<keyword evidence="2" id="KW-0614">Plasmid</keyword>
<proteinExistence type="predicted"/>
<evidence type="ECO:0000256" key="1">
    <source>
        <dbReference type="SAM" id="SignalP"/>
    </source>
</evidence>
<accession>A0A5P2QM46</accession>
<evidence type="ECO:0000313" key="3">
    <source>
        <dbReference type="Proteomes" id="UP000324507"/>
    </source>
</evidence>
<dbReference type="Pfam" id="PF03640">
    <property type="entry name" value="Lipoprotein_15"/>
    <property type="match status" value="2"/>
</dbReference>
<sequence>MKTLTTLAALALSATSAFAQPAMVAKTDKGEVLVDGRGMSLYTFDKDSDGKSVCEGKCAANWPPLAAKAGDTPQGGFAPISRPDGSAQWSYKGQPLYGWVKDHRPGDVTGDGVNGVWHLARPEPQRPARSGKWTGLCVRPQCRQGAASDPKHMMQGEFPAERQNSETQYRAARLMGLSSGMLT</sequence>
<organism evidence="2 3">
    <name type="scientific">Paracoccus yeei</name>
    <dbReference type="NCBI Taxonomy" id="147645"/>
    <lineage>
        <taxon>Bacteria</taxon>
        <taxon>Pseudomonadati</taxon>
        <taxon>Pseudomonadota</taxon>
        <taxon>Alphaproteobacteria</taxon>
        <taxon>Rhodobacterales</taxon>
        <taxon>Paracoccaceae</taxon>
        <taxon>Paracoccus</taxon>
    </lineage>
</organism>
<evidence type="ECO:0008006" key="4">
    <source>
        <dbReference type="Google" id="ProtNLM"/>
    </source>
</evidence>
<dbReference type="RefSeq" id="WP_150349582.1">
    <property type="nucleotide sequence ID" value="NZ_CP038092.1"/>
</dbReference>
<geneLocation type="plasmid" evidence="2">
    <name>unnamed3</name>
</geneLocation>
<keyword evidence="1" id="KW-0732">Signal</keyword>
<dbReference type="AlphaFoldDB" id="A0A5P2QM46"/>
<gene>
    <name evidence="2" type="ORF">FOB51_03020</name>
</gene>
<dbReference type="PANTHER" id="PTHR39335:SF1">
    <property type="entry name" value="BLL4220 PROTEIN"/>
    <property type="match status" value="1"/>
</dbReference>
<dbReference type="EMBL" id="CP044080">
    <property type="protein sequence ID" value="QEU07051.1"/>
    <property type="molecule type" value="Genomic_DNA"/>
</dbReference>
<evidence type="ECO:0000313" key="2">
    <source>
        <dbReference type="EMBL" id="QEU07051.1"/>
    </source>
</evidence>
<reference evidence="2 3" key="1">
    <citation type="submission" date="2019-09" db="EMBL/GenBank/DDBJ databases">
        <title>FDA dAtabase for Regulatory Grade micrObial Sequences (FDA-ARGOS): Supporting development and validation of Infectious Disease Dx tests.</title>
        <authorList>
            <person name="Sciortino C."/>
            <person name="Tallon L."/>
            <person name="Sadzewicz L."/>
            <person name="Vavikolanu K."/>
            <person name="Mehta A."/>
            <person name="Aluvathingal J."/>
            <person name="Nadendla S."/>
            <person name="Nandy P."/>
            <person name="Geyer C."/>
            <person name="Yan Y."/>
            <person name="Sichtig H."/>
        </authorList>
    </citation>
    <scope>NUCLEOTIDE SEQUENCE [LARGE SCALE GENOMIC DNA]</scope>
    <source>
        <strain evidence="2 3">FDAARGOS_643</strain>
        <plasmid evidence="2 3">unnamed3</plasmid>
    </source>
</reference>
<feature type="signal peptide" evidence="1">
    <location>
        <begin position="1"/>
        <end position="19"/>
    </location>
</feature>
<dbReference type="GO" id="GO:0043448">
    <property type="term" value="P:alkane catabolic process"/>
    <property type="evidence" value="ECO:0007669"/>
    <property type="project" value="TreeGrafter"/>
</dbReference>
<feature type="chain" id="PRO_5024796538" description="Lipoprotein" evidence="1">
    <location>
        <begin position="20"/>
        <end position="183"/>
    </location>
</feature>
<dbReference type="InterPro" id="IPR005297">
    <property type="entry name" value="Lipoprotein_repeat"/>
</dbReference>
<dbReference type="Proteomes" id="UP000324507">
    <property type="component" value="Plasmid unnamed3"/>
</dbReference>
<name>A0A5P2QM46_9RHOB</name>
<protein>
    <recommendedName>
        <fullName evidence="4">Lipoprotein</fullName>
    </recommendedName>
</protein>
<dbReference type="PANTHER" id="PTHR39335">
    <property type="entry name" value="BLL4220 PROTEIN"/>
    <property type="match status" value="1"/>
</dbReference>